<name>A0ABY2DE24_9ACTN</name>
<dbReference type="Pfam" id="PF02575">
    <property type="entry name" value="YbaB_DNA_bd"/>
    <property type="match status" value="1"/>
</dbReference>
<reference evidence="2 3" key="1">
    <citation type="submission" date="2019-02" db="EMBL/GenBank/DDBJ databases">
        <title>Draft genome sequences of novel Actinobacteria.</title>
        <authorList>
            <person name="Sahin N."/>
            <person name="Ay H."/>
            <person name="Saygin H."/>
        </authorList>
    </citation>
    <scope>NUCLEOTIDE SEQUENCE [LARGE SCALE GENOMIC DNA]</scope>
    <source>
        <strain evidence="2 3">JCM 30529</strain>
    </source>
</reference>
<organism evidence="2 3">
    <name type="scientific">Micromonospora fluostatini</name>
    <dbReference type="NCBI Taxonomy" id="1629071"/>
    <lineage>
        <taxon>Bacteria</taxon>
        <taxon>Bacillati</taxon>
        <taxon>Actinomycetota</taxon>
        <taxon>Actinomycetes</taxon>
        <taxon>Micromonosporales</taxon>
        <taxon>Micromonosporaceae</taxon>
        <taxon>Micromonospora</taxon>
    </lineage>
</organism>
<proteinExistence type="predicted"/>
<evidence type="ECO:0000313" key="2">
    <source>
        <dbReference type="EMBL" id="TDB88254.1"/>
    </source>
</evidence>
<comment type="caution">
    <text evidence="2">The sequence shown here is derived from an EMBL/GenBank/DDBJ whole genome shotgun (WGS) entry which is preliminary data.</text>
</comment>
<protein>
    <submittedName>
        <fullName evidence="2">YbaB/EbfC family DNA-binding protein</fullName>
    </submittedName>
</protein>
<dbReference type="Gene3D" id="3.30.1310.10">
    <property type="entry name" value="Nucleoid-associated protein YbaB-like domain"/>
    <property type="match status" value="1"/>
</dbReference>
<feature type="compositionally biased region" description="Gly residues" evidence="1">
    <location>
        <begin position="31"/>
        <end position="42"/>
    </location>
</feature>
<evidence type="ECO:0000313" key="3">
    <source>
        <dbReference type="Proteomes" id="UP000295626"/>
    </source>
</evidence>
<dbReference type="GO" id="GO:0003677">
    <property type="term" value="F:DNA binding"/>
    <property type="evidence" value="ECO:0007669"/>
    <property type="project" value="UniProtKB-KW"/>
</dbReference>
<accession>A0ABY2DE24</accession>
<dbReference type="SUPFAM" id="SSF82607">
    <property type="entry name" value="YbaB-like"/>
    <property type="match status" value="1"/>
</dbReference>
<keyword evidence="3" id="KW-1185">Reference proteome</keyword>
<dbReference type="InterPro" id="IPR004401">
    <property type="entry name" value="YbaB/EbfC"/>
</dbReference>
<feature type="region of interest" description="Disordered" evidence="1">
    <location>
        <begin position="1"/>
        <end position="46"/>
    </location>
</feature>
<gene>
    <name evidence="2" type="ORF">E1091_15335</name>
</gene>
<keyword evidence="2" id="KW-0238">DNA-binding</keyword>
<dbReference type="Proteomes" id="UP000295626">
    <property type="component" value="Unassembled WGS sequence"/>
</dbReference>
<sequence length="186" mass="20004">MGTTHGSLPWETQHGGPVVTTRYIGADSKTGGPGPSTRGGGCDLYPDSSHELDRALRISADLQRKAEDFQSRLADVTGQGGDDSGLVQLTVGLGGSLTDVYVDPRAMRFASQDLADAFRQAHQVATQNLQERMAQAQREAFGDELLTGLLDGSRTPDSVFGEMRRTAETGIDGSLDEIERLRRRLG</sequence>
<dbReference type="InterPro" id="IPR036894">
    <property type="entry name" value="YbaB-like_sf"/>
</dbReference>
<dbReference type="EMBL" id="SMKE01000639">
    <property type="protein sequence ID" value="TDB88254.1"/>
    <property type="molecule type" value="Genomic_DNA"/>
</dbReference>
<evidence type="ECO:0000256" key="1">
    <source>
        <dbReference type="SAM" id="MobiDB-lite"/>
    </source>
</evidence>